<evidence type="ECO:0000256" key="1">
    <source>
        <dbReference type="SAM" id="MobiDB-lite"/>
    </source>
</evidence>
<gene>
    <name evidence="2" type="ORF">ARMSODRAFT_1022332</name>
</gene>
<evidence type="ECO:0000313" key="2">
    <source>
        <dbReference type="EMBL" id="PBK65537.1"/>
    </source>
</evidence>
<dbReference type="AlphaFoldDB" id="A0A2H3BLV1"/>
<reference evidence="3" key="1">
    <citation type="journal article" date="2017" name="Nat. Ecol. Evol.">
        <title>Genome expansion and lineage-specific genetic innovations in the forest pathogenic fungi Armillaria.</title>
        <authorList>
            <person name="Sipos G."/>
            <person name="Prasanna A.N."/>
            <person name="Walter M.C."/>
            <person name="O'Connor E."/>
            <person name="Balint B."/>
            <person name="Krizsan K."/>
            <person name="Kiss B."/>
            <person name="Hess J."/>
            <person name="Varga T."/>
            <person name="Slot J."/>
            <person name="Riley R."/>
            <person name="Boka B."/>
            <person name="Rigling D."/>
            <person name="Barry K."/>
            <person name="Lee J."/>
            <person name="Mihaltcheva S."/>
            <person name="LaButti K."/>
            <person name="Lipzen A."/>
            <person name="Waldron R."/>
            <person name="Moloney N.M."/>
            <person name="Sperisen C."/>
            <person name="Kredics L."/>
            <person name="Vagvoelgyi C."/>
            <person name="Patrignani A."/>
            <person name="Fitzpatrick D."/>
            <person name="Nagy I."/>
            <person name="Doyle S."/>
            <person name="Anderson J.B."/>
            <person name="Grigoriev I.V."/>
            <person name="Gueldener U."/>
            <person name="Muensterkoetter M."/>
            <person name="Nagy L.G."/>
        </authorList>
    </citation>
    <scope>NUCLEOTIDE SEQUENCE [LARGE SCALE GENOMIC DNA]</scope>
    <source>
        <strain evidence="3">28-4</strain>
    </source>
</reference>
<dbReference type="EMBL" id="KZ293445">
    <property type="protein sequence ID" value="PBK65537.1"/>
    <property type="molecule type" value="Genomic_DNA"/>
</dbReference>
<name>A0A2H3BLV1_9AGAR</name>
<dbReference type="Proteomes" id="UP000218334">
    <property type="component" value="Unassembled WGS sequence"/>
</dbReference>
<feature type="compositionally biased region" description="Polar residues" evidence="1">
    <location>
        <begin position="79"/>
        <end position="88"/>
    </location>
</feature>
<feature type="compositionally biased region" description="Pro residues" evidence="1">
    <location>
        <begin position="101"/>
        <end position="117"/>
    </location>
</feature>
<accession>A0A2H3BLV1</accession>
<keyword evidence="3" id="KW-1185">Reference proteome</keyword>
<feature type="region of interest" description="Disordered" evidence="1">
    <location>
        <begin position="71"/>
        <end position="144"/>
    </location>
</feature>
<organism evidence="2 3">
    <name type="scientific">Armillaria solidipes</name>
    <dbReference type="NCBI Taxonomy" id="1076256"/>
    <lineage>
        <taxon>Eukaryota</taxon>
        <taxon>Fungi</taxon>
        <taxon>Dikarya</taxon>
        <taxon>Basidiomycota</taxon>
        <taxon>Agaricomycotina</taxon>
        <taxon>Agaricomycetes</taxon>
        <taxon>Agaricomycetidae</taxon>
        <taxon>Agaricales</taxon>
        <taxon>Marasmiineae</taxon>
        <taxon>Physalacriaceae</taxon>
        <taxon>Armillaria</taxon>
    </lineage>
</organism>
<evidence type="ECO:0000313" key="3">
    <source>
        <dbReference type="Proteomes" id="UP000218334"/>
    </source>
</evidence>
<proteinExistence type="predicted"/>
<protein>
    <submittedName>
        <fullName evidence="2">Uncharacterized protein</fullName>
    </submittedName>
</protein>
<sequence length="192" mass="21602">MTQTDCRATPDSLQTPHRCIPLISLGSRPSTFSISKPTPEDVHHLIHTKIPSVWHRFSFNAPHALQKATILSEQRGVTPDSSLSSRPESTPIVGLQTIPSLPLPPHYEPLRTWPPPHQRYTPMGRGGPGDATKSTQIVNPTLPPRRVLESEDSEWYWNCQILPVWMDEMDHVNVRTPVDEYKWPVPALSALS</sequence>